<feature type="signal peptide" evidence="1">
    <location>
        <begin position="1"/>
        <end position="26"/>
    </location>
</feature>
<organism evidence="2 3">
    <name type="scientific">Phycomyces blakesleeanus</name>
    <dbReference type="NCBI Taxonomy" id="4837"/>
    <lineage>
        <taxon>Eukaryota</taxon>
        <taxon>Fungi</taxon>
        <taxon>Fungi incertae sedis</taxon>
        <taxon>Mucoromycota</taxon>
        <taxon>Mucoromycotina</taxon>
        <taxon>Mucoromycetes</taxon>
        <taxon>Mucorales</taxon>
        <taxon>Phycomycetaceae</taxon>
        <taxon>Phycomyces</taxon>
    </lineage>
</organism>
<proteinExistence type="predicted"/>
<dbReference type="Proteomes" id="UP001448207">
    <property type="component" value="Unassembled WGS sequence"/>
</dbReference>
<accession>A0ABR3B0V1</accession>
<sequence length="78" mass="8546">MKILSPIGSLTLAATMLLQLGSFANAMPTFTDTSYLADAEACADFRITYPSATGNKEILTIDIHLYTLLNEINEYKVN</sequence>
<evidence type="ECO:0000256" key="1">
    <source>
        <dbReference type="SAM" id="SignalP"/>
    </source>
</evidence>
<gene>
    <name evidence="2" type="ORF">J3Q64DRAFT_1738782</name>
</gene>
<evidence type="ECO:0000313" key="3">
    <source>
        <dbReference type="Proteomes" id="UP001448207"/>
    </source>
</evidence>
<reference evidence="2 3" key="1">
    <citation type="submission" date="2024-04" db="EMBL/GenBank/DDBJ databases">
        <title>Symmetric and asymmetric DNA N6-adenine methylation regulates different biological responses in Mucorales.</title>
        <authorList>
            <consortium name="Lawrence Berkeley National Laboratory"/>
            <person name="Lax C."/>
            <person name="Mondo S.J."/>
            <person name="Osorio-Concepcion M."/>
            <person name="Muszewska A."/>
            <person name="Corrochano-Luque M."/>
            <person name="Gutierrez G."/>
            <person name="Riley R."/>
            <person name="Lipzen A."/>
            <person name="Guo J."/>
            <person name="Hundley H."/>
            <person name="Amirebrahimi M."/>
            <person name="Ng V."/>
            <person name="Lorenzo-Gutierrez D."/>
            <person name="Binder U."/>
            <person name="Yang J."/>
            <person name="Song Y."/>
            <person name="Canovas D."/>
            <person name="Navarro E."/>
            <person name="Freitag M."/>
            <person name="Gabaldon T."/>
            <person name="Grigoriev I.V."/>
            <person name="Corrochano L.M."/>
            <person name="Nicolas F.E."/>
            <person name="Garre V."/>
        </authorList>
    </citation>
    <scope>NUCLEOTIDE SEQUENCE [LARGE SCALE GENOMIC DNA]</scope>
    <source>
        <strain evidence="2 3">L51</strain>
    </source>
</reference>
<evidence type="ECO:0000313" key="2">
    <source>
        <dbReference type="EMBL" id="KAL0086225.1"/>
    </source>
</evidence>
<keyword evidence="1" id="KW-0732">Signal</keyword>
<feature type="chain" id="PRO_5047247264" evidence="1">
    <location>
        <begin position="27"/>
        <end position="78"/>
    </location>
</feature>
<dbReference type="EMBL" id="JBCLYO010000008">
    <property type="protein sequence ID" value="KAL0086225.1"/>
    <property type="molecule type" value="Genomic_DNA"/>
</dbReference>
<comment type="caution">
    <text evidence="2">The sequence shown here is derived from an EMBL/GenBank/DDBJ whole genome shotgun (WGS) entry which is preliminary data.</text>
</comment>
<keyword evidence="3" id="KW-1185">Reference proteome</keyword>
<name>A0ABR3B0V1_PHYBL</name>
<protein>
    <submittedName>
        <fullName evidence="2">Uncharacterized protein</fullName>
    </submittedName>
</protein>